<comment type="caution">
    <text evidence="1">The sequence shown here is derived from an EMBL/GenBank/DDBJ whole genome shotgun (WGS) entry which is preliminary data.</text>
</comment>
<dbReference type="AlphaFoldDB" id="A0A4C1XVP8"/>
<dbReference type="Proteomes" id="UP000299102">
    <property type="component" value="Unassembled WGS sequence"/>
</dbReference>
<gene>
    <name evidence="1" type="ORF">EVAR_77923_1</name>
</gene>
<evidence type="ECO:0000313" key="1">
    <source>
        <dbReference type="EMBL" id="GBP66307.1"/>
    </source>
</evidence>
<proteinExistence type="predicted"/>
<keyword evidence="2" id="KW-1185">Reference proteome</keyword>
<name>A0A4C1XVP8_EUMVA</name>
<evidence type="ECO:0000313" key="2">
    <source>
        <dbReference type="Proteomes" id="UP000299102"/>
    </source>
</evidence>
<protein>
    <submittedName>
        <fullName evidence="1">Uncharacterized protein</fullName>
    </submittedName>
</protein>
<dbReference type="EMBL" id="BGZK01000954">
    <property type="protein sequence ID" value="GBP66307.1"/>
    <property type="molecule type" value="Genomic_DNA"/>
</dbReference>
<reference evidence="1 2" key="1">
    <citation type="journal article" date="2019" name="Commun. Biol.">
        <title>The bagworm genome reveals a unique fibroin gene that provides high tensile strength.</title>
        <authorList>
            <person name="Kono N."/>
            <person name="Nakamura H."/>
            <person name="Ohtoshi R."/>
            <person name="Tomita M."/>
            <person name="Numata K."/>
            <person name="Arakawa K."/>
        </authorList>
    </citation>
    <scope>NUCLEOTIDE SEQUENCE [LARGE SCALE GENOMIC DNA]</scope>
</reference>
<accession>A0A4C1XVP8</accession>
<organism evidence="1 2">
    <name type="scientific">Eumeta variegata</name>
    <name type="common">Bagworm moth</name>
    <name type="synonym">Eumeta japonica</name>
    <dbReference type="NCBI Taxonomy" id="151549"/>
    <lineage>
        <taxon>Eukaryota</taxon>
        <taxon>Metazoa</taxon>
        <taxon>Ecdysozoa</taxon>
        <taxon>Arthropoda</taxon>
        <taxon>Hexapoda</taxon>
        <taxon>Insecta</taxon>
        <taxon>Pterygota</taxon>
        <taxon>Neoptera</taxon>
        <taxon>Endopterygota</taxon>
        <taxon>Lepidoptera</taxon>
        <taxon>Glossata</taxon>
        <taxon>Ditrysia</taxon>
        <taxon>Tineoidea</taxon>
        <taxon>Psychidae</taxon>
        <taxon>Oiketicinae</taxon>
        <taxon>Eumeta</taxon>
    </lineage>
</organism>
<sequence length="153" mass="17453">MLAFLEVGGKKPLNSQTVTVTLTDTSCINTRAFWHFRGGEETIELARPLPLPLTDTSEYKYTCMLAFLEVGEETIEPRQTVTVTLTDTSLYKWPPPPIGTRNSIRNELEKDENEHRNSHWTKSNSDIFYFTSVFSANLMSRQSSRSIFMLKPG</sequence>